<reference evidence="1 2" key="1">
    <citation type="submission" date="2024-07" db="EMBL/GenBank/DDBJ databases">
        <title>Chromosome-level genome assembly of the water stick insect Ranatra chinensis (Heteroptera: Nepidae).</title>
        <authorList>
            <person name="Liu X."/>
        </authorList>
    </citation>
    <scope>NUCLEOTIDE SEQUENCE [LARGE SCALE GENOMIC DNA]</scope>
    <source>
        <strain evidence="1">Cailab_2021Rc</strain>
        <tissue evidence="1">Muscle</tissue>
    </source>
</reference>
<evidence type="ECO:0000313" key="2">
    <source>
        <dbReference type="Proteomes" id="UP001558652"/>
    </source>
</evidence>
<proteinExistence type="predicted"/>
<dbReference type="AlphaFoldDB" id="A0ABD0YDE3"/>
<keyword evidence="2" id="KW-1185">Reference proteome</keyword>
<dbReference type="Proteomes" id="UP001558652">
    <property type="component" value="Unassembled WGS sequence"/>
</dbReference>
<dbReference type="EMBL" id="JBFDAA010000009">
    <property type="protein sequence ID" value="KAL1129331.1"/>
    <property type="molecule type" value="Genomic_DNA"/>
</dbReference>
<name>A0ABD0YDE3_9HEMI</name>
<accession>A0ABD0YDE3</accession>
<protein>
    <submittedName>
        <fullName evidence="1">Uncharacterized protein</fullName>
    </submittedName>
</protein>
<organism evidence="1 2">
    <name type="scientific">Ranatra chinensis</name>
    <dbReference type="NCBI Taxonomy" id="642074"/>
    <lineage>
        <taxon>Eukaryota</taxon>
        <taxon>Metazoa</taxon>
        <taxon>Ecdysozoa</taxon>
        <taxon>Arthropoda</taxon>
        <taxon>Hexapoda</taxon>
        <taxon>Insecta</taxon>
        <taxon>Pterygota</taxon>
        <taxon>Neoptera</taxon>
        <taxon>Paraneoptera</taxon>
        <taxon>Hemiptera</taxon>
        <taxon>Heteroptera</taxon>
        <taxon>Panheteroptera</taxon>
        <taxon>Nepomorpha</taxon>
        <taxon>Nepidae</taxon>
        <taxon>Ranatrinae</taxon>
        <taxon>Ranatra</taxon>
    </lineage>
</organism>
<evidence type="ECO:0000313" key="1">
    <source>
        <dbReference type="EMBL" id="KAL1129331.1"/>
    </source>
</evidence>
<comment type="caution">
    <text evidence="1">The sequence shown here is derived from an EMBL/GenBank/DDBJ whole genome shotgun (WGS) entry which is preliminary data.</text>
</comment>
<gene>
    <name evidence="1" type="ORF">AAG570_013860</name>
</gene>
<sequence length="224" mass="25154">MDHTPMENHKNTGQAGAAEVCNHSVGGDGWVGMPQHKKRTNPLFTLKMRNSSIPLPSIRASPCGTINVILGLCNTWKYPEYFRARGRILQSFQEIISKTSHVRPIEADAFPTPTRFPQAQLSISESLSTYPTHILWDVMDTPGTFCSGLFTHKKRKLNNIIKFLPMPFYWGAWFSKMESVEKEKVSHVSFPMLGTCSRSMRLSRVCHSLVNVQANVADTASGRD</sequence>